<reference evidence="3 4" key="1">
    <citation type="submission" date="2018-06" db="EMBL/GenBank/DDBJ databases">
        <title>Genomic Encyclopedia of Type Strains, Phase IV (KMG-IV): sequencing the most valuable type-strain genomes for metagenomic binning, comparative biology and taxonomic classification.</title>
        <authorList>
            <person name="Goeker M."/>
        </authorList>
    </citation>
    <scope>NUCLEOTIDE SEQUENCE [LARGE SCALE GENOMIC DNA]</scope>
    <source>
        <strain evidence="3 4">DSM 25532</strain>
    </source>
</reference>
<evidence type="ECO:0000313" key="3">
    <source>
        <dbReference type="EMBL" id="RBP40527.1"/>
    </source>
</evidence>
<dbReference type="PANTHER" id="PTHR47756:SF2">
    <property type="entry name" value="BLL6612 PROTEIN"/>
    <property type="match status" value="1"/>
</dbReference>
<proteinExistence type="predicted"/>
<dbReference type="InterPro" id="IPR013325">
    <property type="entry name" value="RNA_pol_sigma_r2"/>
</dbReference>
<dbReference type="RefSeq" id="WP_113960388.1">
    <property type="nucleotide sequence ID" value="NZ_QNRR01000008.1"/>
</dbReference>
<dbReference type="SUPFAM" id="SSF88946">
    <property type="entry name" value="Sigma2 domain of RNA polymerase sigma factors"/>
    <property type="match status" value="1"/>
</dbReference>
<evidence type="ECO:0000313" key="4">
    <source>
        <dbReference type="Proteomes" id="UP000253426"/>
    </source>
</evidence>
<name>A0A366HDS7_9BACT</name>
<comment type="caution">
    <text evidence="3">The sequence shown here is derived from an EMBL/GenBank/DDBJ whole genome shotgun (WGS) entry which is preliminary data.</text>
</comment>
<keyword evidence="4" id="KW-1185">Reference proteome</keyword>
<protein>
    <submittedName>
        <fullName evidence="3">RNA polymerase sigma-70 factor (ECF subfamily)</fullName>
    </submittedName>
</protein>
<dbReference type="Gene3D" id="1.25.40.10">
    <property type="entry name" value="Tetratricopeptide repeat domain"/>
    <property type="match status" value="1"/>
</dbReference>
<dbReference type="OrthoDB" id="9780299at2"/>
<dbReference type="Gene3D" id="1.10.1740.10">
    <property type="match status" value="1"/>
</dbReference>
<dbReference type="InterPro" id="IPR011990">
    <property type="entry name" value="TPR-like_helical_dom_sf"/>
</dbReference>
<dbReference type="AlphaFoldDB" id="A0A366HDS7"/>
<feature type="domain" description="DUF6596" evidence="2">
    <location>
        <begin position="182"/>
        <end position="282"/>
    </location>
</feature>
<feature type="domain" description="RNA polymerase sigma-70 region 2" evidence="1">
    <location>
        <begin position="18"/>
        <end position="79"/>
    </location>
</feature>
<evidence type="ECO:0000259" key="1">
    <source>
        <dbReference type="Pfam" id="PF04542"/>
    </source>
</evidence>
<dbReference type="GO" id="GO:0003700">
    <property type="term" value="F:DNA-binding transcription factor activity"/>
    <property type="evidence" value="ECO:0007669"/>
    <property type="project" value="InterPro"/>
</dbReference>
<dbReference type="PANTHER" id="PTHR47756">
    <property type="entry name" value="BLL6612 PROTEIN-RELATED"/>
    <property type="match status" value="1"/>
</dbReference>
<sequence>MSESAAHAAIESVVRGSYGRLVAYLAARSGDVAGAQDALSEAFVSALQHWPSDGVPEKPEAWLLHVARNRTIDTARRRQVKQAFEETLRLAAEEAQRAEVSREEFPDERLKLLFVCAHPAIDVAARTPLMLQTVLGVDAARIASAFLVSPTAMGQRLVRAKNKIRAAGIPFTVPEPPEWDERVSFVLDAIYSAYTTGWDSLNESGTTHQALTEEAIAMGRMLVQLMPTEPEARGLLALMLHCEARREARFTNEGVFVPLDEQDARRWSRAMMEEAEQHLRYASTCKRVGRYQLEAAIQSIHADRAVSGLIDWKEILLLYEGLVKIAPTIGSQVGRAVAMAQAGDAASGFAALEAVPRERVADYQPYWAARGHLLHLLGRTGEARKAFTRAASLTDDPALRAHLFNRSEHLPST</sequence>
<dbReference type="GO" id="GO:0006352">
    <property type="term" value="P:DNA-templated transcription initiation"/>
    <property type="evidence" value="ECO:0007669"/>
    <property type="project" value="InterPro"/>
</dbReference>
<dbReference type="Pfam" id="PF04542">
    <property type="entry name" value="Sigma70_r2"/>
    <property type="match status" value="1"/>
</dbReference>
<organism evidence="3 4">
    <name type="scientific">Roseimicrobium gellanilyticum</name>
    <dbReference type="NCBI Taxonomy" id="748857"/>
    <lineage>
        <taxon>Bacteria</taxon>
        <taxon>Pseudomonadati</taxon>
        <taxon>Verrucomicrobiota</taxon>
        <taxon>Verrucomicrobiia</taxon>
        <taxon>Verrucomicrobiales</taxon>
        <taxon>Verrucomicrobiaceae</taxon>
        <taxon>Roseimicrobium</taxon>
    </lineage>
</organism>
<dbReference type="Proteomes" id="UP000253426">
    <property type="component" value="Unassembled WGS sequence"/>
</dbReference>
<dbReference type="Pfam" id="PF20239">
    <property type="entry name" value="DUF6596"/>
    <property type="match status" value="1"/>
</dbReference>
<dbReference type="EMBL" id="QNRR01000008">
    <property type="protein sequence ID" value="RBP40527.1"/>
    <property type="molecule type" value="Genomic_DNA"/>
</dbReference>
<accession>A0A366HDS7</accession>
<dbReference type="InterPro" id="IPR046531">
    <property type="entry name" value="DUF6596"/>
</dbReference>
<gene>
    <name evidence="3" type="ORF">DES53_108234</name>
</gene>
<evidence type="ECO:0000259" key="2">
    <source>
        <dbReference type="Pfam" id="PF20239"/>
    </source>
</evidence>
<dbReference type="InterPro" id="IPR007627">
    <property type="entry name" value="RNA_pol_sigma70_r2"/>
</dbReference>